<reference evidence="1" key="1">
    <citation type="submission" date="2021-05" db="EMBL/GenBank/DDBJ databases">
        <authorList>
            <person name="Scholz U."/>
            <person name="Mascher M."/>
            <person name="Fiebig A."/>
        </authorList>
    </citation>
    <scope>NUCLEOTIDE SEQUENCE [LARGE SCALE GENOMIC DNA]</scope>
</reference>
<protein>
    <submittedName>
        <fullName evidence="1">Uncharacterized protein</fullName>
    </submittedName>
</protein>
<name>A0ACD5TT12_AVESA</name>
<proteinExistence type="predicted"/>
<dbReference type="EnsemblPlants" id="AVESA.00010b.r2.1DG0123370.1">
    <property type="protein sequence ID" value="AVESA.00010b.r2.1DG0123370.1.CDS.1"/>
    <property type="gene ID" value="AVESA.00010b.r2.1DG0123370"/>
</dbReference>
<organism evidence="1 2">
    <name type="scientific">Avena sativa</name>
    <name type="common">Oat</name>
    <dbReference type="NCBI Taxonomy" id="4498"/>
    <lineage>
        <taxon>Eukaryota</taxon>
        <taxon>Viridiplantae</taxon>
        <taxon>Streptophyta</taxon>
        <taxon>Embryophyta</taxon>
        <taxon>Tracheophyta</taxon>
        <taxon>Spermatophyta</taxon>
        <taxon>Magnoliopsida</taxon>
        <taxon>Liliopsida</taxon>
        <taxon>Poales</taxon>
        <taxon>Poaceae</taxon>
        <taxon>BOP clade</taxon>
        <taxon>Pooideae</taxon>
        <taxon>Poodae</taxon>
        <taxon>Poeae</taxon>
        <taxon>Poeae Chloroplast Group 1 (Aveneae type)</taxon>
        <taxon>Aveninae</taxon>
        <taxon>Avena</taxon>
    </lineage>
</organism>
<reference evidence="1" key="2">
    <citation type="submission" date="2025-09" db="UniProtKB">
        <authorList>
            <consortium name="EnsemblPlants"/>
        </authorList>
    </citation>
    <scope>IDENTIFICATION</scope>
</reference>
<keyword evidence="2" id="KW-1185">Reference proteome</keyword>
<sequence length="451" mass="49757">MSSALGVVLAYAALAVAALRLALSYRSAIYAVRRLWRWGDEWAQAYQYHEVPRRLSVDGGAEREDNPLFAKAAAYVSSLPSLEDADAASLLSSSSKKTNGGFSLRLGPGHTARDAFQGARLAWTYRRDNEALVLCVRRHDRTRVLRPYLQHVESVADEMEQRRRELRLYANAGGVDAPRWASAPFTHLATLDAVAMDPDLKARVRADLEAFAKGSAYYHRLGRVWRRSYLLHGPPGTGKSTFAAAMARFLGYDVYDVDLSRAKGDLRALLMRTTPRSLILVEDLDRHLLLHKGDDAEARVLSFMDGVASCCGEERVMVFTMRGDGAAMAWNPWARRWRGRGGWTCTSRSRSATSRPSRRWPGATWGSRTTSCTRRWRRASPPRATAAASAPPSWARSCSPTARPRAARCAPSSPSCSSTWRVNRAGRRRCGCRIGGSRAGQVGPGSGISMP</sequence>
<evidence type="ECO:0000313" key="1">
    <source>
        <dbReference type="EnsemblPlants" id="AVESA.00010b.r2.1DG0123370.1.CDS.1"/>
    </source>
</evidence>
<dbReference type="Proteomes" id="UP001732700">
    <property type="component" value="Chromosome 1D"/>
</dbReference>
<evidence type="ECO:0000313" key="2">
    <source>
        <dbReference type="Proteomes" id="UP001732700"/>
    </source>
</evidence>
<accession>A0ACD5TT12</accession>